<dbReference type="Gene3D" id="3.40.1180.10">
    <property type="entry name" value="Decaprenyl diphosphate synthase-like"/>
    <property type="match status" value="1"/>
</dbReference>
<sequence length="143" mass="16433">MPYSSRDEITTAVESCVREVVSRSATKKVYGEPPMNITPEMISSHLMTTQRGSPPDVDILIRTSGVTRFSDYMLWQSNERTQIHFVDAYWPDFGLLDFVPIILQYQWAVWSGRVTPQRLRRLPSLKGPDPKRLASSRAEMKTK</sequence>
<proteinExistence type="inferred from homology"/>
<dbReference type="PROSITE" id="PS01066">
    <property type="entry name" value="UPP_SYNTHASE"/>
    <property type="match status" value="1"/>
</dbReference>
<dbReference type="Proteomes" id="UP001465976">
    <property type="component" value="Unassembled WGS sequence"/>
</dbReference>
<dbReference type="EMBL" id="JBAHYK010004485">
    <property type="protein sequence ID" value="KAL0562792.1"/>
    <property type="molecule type" value="Genomic_DNA"/>
</dbReference>
<keyword evidence="5" id="KW-1185">Reference proteome</keyword>
<feature type="compositionally biased region" description="Basic and acidic residues" evidence="3">
    <location>
        <begin position="128"/>
        <end position="143"/>
    </location>
</feature>
<organism evidence="4 5">
    <name type="scientific">Marasmius crinis-equi</name>
    <dbReference type="NCBI Taxonomy" id="585013"/>
    <lineage>
        <taxon>Eukaryota</taxon>
        <taxon>Fungi</taxon>
        <taxon>Dikarya</taxon>
        <taxon>Basidiomycota</taxon>
        <taxon>Agaricomycotina</taxon>
        <taxon>Agaricomycetes</taxon>
        <taxon>Agaricomycetidae</taxon>
        <taxon>Agaricales</taxon>
        <taxon>Marasmiineae</taxon>
        <taxon>Marasmiaceae</taxon>
        <taxon>Marasmius</taxon>
    </lineage>
</organism>
<keyword evidence="2 4" id="KW-0808">Transferase</keyword>
<evidence type="ECO:0000313" key="4">
    <source>
        <dbReference type="EMBL" id="KAL0562792.1"/>
    </source>
</evidence>
<comment type="caution">
    <text evidence="4">The sequence shown here is derived from an EMBL/GenBank/DDBJ whole genome shotgun (WGS) entry which is preliminary data.</text>
</comment>
<evidence type="ECO:0000313" key="5">
    <source>
        <dbReference type="Proteomes" id="UP001465976"/>
    </source>
</evidence>
<dbReference type="InterPro" id="IPR001441">
    <property type="entry name" value="UPP_synth-like"/>
</dbReference>
<reference evidence="4 5" key="1">
    <citation type="submission" date="2024-02" db="EMBL/GenBank/DDBJ databases">
        <title>A draft genome for the cacao thread blight pathogen Marasmius crinis-equi.</title>
        <authorList>
            <person name="Cohen S.P."/>
            <person name="Baruah I.K."/>
            <person name="Amoako-Attah I."/>
            <person name="Bukari Y."/>
            <person name="Meinhardt L.W."/>
            <person name="Bailey B.A."/>
        </authorList>
    </citation>
    <scope>NUCLEOTIDE SEQUENCE [LARGE SCALE GENOMIC DNA]</scope>
    <source>
        <strain evidence="4 5">GH-76</strain>
    </source>
</reference>
<evidence type="ECO:0000256" key="2">
    <source>
        <dbReference type="ARBA" id="ARBA00022679"/>
    </source>
</evidence>
<comment type="similarity">
    <text evidence="1">Belongs to the UPP synthase family.</text>
</comment>
<dbReference type="PANTHER" id="PTHR10291:SF43">
    <property type="entry name" value="DEHYDRODOLICHYL DIPHOSPHATE SYNTHASE COMPLEX SUBUNIT DHDDS"/>
    <property type="match status" value="1"/>
</dbReference>
<dbReference type="InterPro" id="IPR036424">
    <property type="entry name" value="UPP_synth-like_sf"/>
</dbReference>
<dbReference type="PANTHER" id="PTHR10291">
    <property type="entry name" value="DEHYDRODOLICHYL DIPHOSPHATE SYNTHASE FAMILY MEMBER"/>
    <property type="match status" value="1"/>
</dbReference>
<dbReference type="GO" id="GO:0045547">
    <property type="term" value="F:ditrans,polycis-polyprenyl diphosphate synthase [(2E,6E)-farnesyl diphosphate specific] activity"/>
    <property type="evidence" value="ECO:0007669"/>
    <property type="project" value="UniProtKB-EC"/>
</dbReference>
<dbReference type="EC" id="2.5.1.87" evidence="4"/>
<dbReference type="SUPFAM" id="SSF64005">
    <property type="entry name" value="Undecaprenyl diphosphate synthase"/>
    <property type="match status" value="1"/>
</dbReference>
<dbReference type="InterPro" id="IPR018520">
    <property type="entry name" value="UPP_synth-like_CS"/>
</dbReference>
<accession>A0ABR3EIT5</accession>
<name>A0ABR3EIT5_9AGAR</name>
<gene>
    <name evidence="4" type="primary">RER2</name>
    <name evidence="4" type="ORF">V5O48_019286</name>
</gene>
<dbReference type="Pfam" id="PF01255">
    <property type="entry name" value="Prenyltransf"/>
    <property type="match status" value="1"/>
</dbReference>
<protein>
    <submittedName>
        <fullName evidence="4">Cis-prenyltransferase</fullName>
        <ecNumber evidence="4">2.5.1.87</ecNumber>
    </submittedName>
</protein>
<evidence type="ECO:0000256" key="1">
    <source>
        <dbReference type="ARBA" id="ARBA00005432"/>
    </source>
</evidence>
<evidence type="ECO:0000256" key="3">
    <source>
        <dbReference type="SAM" id="MobiDB-lite"/>
    </source>
</evidence>
<feature type="region of interest" description="Disordered" evidence="3">
    <location>
        <begin position="121"/>
        <end position="143"/>
    </location>
</feature>